<feature type="non-terminal residue" evidence="2">
    <location>
        <position position="1"/>
    </location>
</feature>
<dbReference type="EMBL" id="CAACVG010009409">
    <property type="protein sequence ID" value="VEN53185.1"/>
    <property type="molecule type" value="Genomic_DNA"/>
</dbReference>
<gene>
    <name evidence="2" type="ORF">CALMAC_LOCUS13073</name>
</gene>
<dbReference type="AlphaFoldDB" id="A0A653CZ31"/>
<feature type="region of interest" description="Disordered" evidence="1">
    <location>
        <begin position="1"/>
        <end position="32"/>
    </location>
</feature>
<evidence type="ECO:0000313" key="2">
    <source>
        <dbReference type="EMBL" id="VEN53185.1"/>
    </source>
</evidence>
<dbReference type="Proteomes" id="UP000410492">
    <property type="component" value="Unassembled WGS sequence"/>
</dbReference>
<proteinExistence type="predicted"/>
<reference evidence="2 3" key="1">
    <citation type="submission" date="2019-01" db="EMBL/GenBank/DDBJ databases">
        <authorList>
            <person name="Sayadi A."/>
        </authorList>
    </citation>
    <scope>NUCLEOTIDE SEQUENCE [LARGE SCALE GENOMIC DNA]</scope>
</reference>
<keyword evidence="3" id="KW-1185">Reference proteome</keyword>
<protein>
    <submittedName>
        <fullName evidence="2">Uncharacterized protein</fullName>
    </submittedName>
</protein>
<organism evidence="2 3">
    <name type="scientific">Callosobruchus maculatus</name>
    <name type="common">Southern cowpea weevil</name>
    <name type="synonym">Pulse bruchid</name>
    <dbReference type="NCBI Taxonomy" id="64391"/>
    <lineage>
        <taxon>Eukaryota</taxon>
        <taxon>Metazoa</taxon>
        <taxon>Ecdysozoa</taxon>
        <taxon>Arthropoda</taxon>
        <taxon>Hexapoda</taxon>
        <taxon>Insecta</taxon>
        <taxon>Pterygota</taxon>
        <taxon>Neoptera</taxon>
        <taxon>Endopterygota</taxon>
        <taxon>Coleoptera</taxon>
        <taxon>Polyphaga</taxon>
        <taxon>Cucujiformia</taxon>
        <taxon>Chrysomeloidea</taxon>
        <taxon>Chrysomelidae</taxon>
        <taxon>Bruchinae</taxon>
        <taxon>Bruchini</taxon>
        <taxon>Callosobruchus</taxon>
    </lineage>
</organism>
<accession>A0A653CZ31</accession>
<sequence length="51" mass="5351">CSSHRPTPETLARDGDPVASVDGRPVRTNSESSFPSLFDALALLLPGISNV</sequence>
<evidence type="ECO:0000313" key="3">
    <source>
        <dbReference type="Proteomes" id="UP000410492"/>
    </source>
</evidence>
<name>A0A653CZ31_CALMS</name>
<evidence type="ECO:0000256" key="1">
    <source>
        <dbReference type="SAM" id="MobiDB-lite"/>
    </source>
</evidence>